<evidence type="ECO:0000256" key="1">
    <source>
        <dbReference type="SAM" id="MobiDB-lite"/>
    </source>
</evidence>
<accession>A0A2I0AAZ0</accession>
<evidence type="ECO:0008006" key="7">
    <source>
        <dbReference type="Google" id="ProtNLM"/>
    </source>
</evidence>
<dbReference type="AlphaFoldDB" id="A0A2I0AAZ0"/>
<proteinExistence type="predicted"/>
<dbReference type="Pfam" id="PF17244">
    <property type="entry name" value="CDC24_OB3"/>
    <property type="match status" value="1"/>
</dbReference>
<feature type="domain" description="Cell division control protein 24 OB" evidence="2">
    <location>
        <begin position="406"/>
        <end position="625"/>
    </location>
</feature>
<dbReference type="SUPFAM" id="SSF50249">
    <property type="entry name" value="Nucleic acid-binding proteins"/>
    <property type="match status" value="1"/>
</dbReference>
<sequence>MASPSEMSQPTLHPHGDSVATAKEEDGFLGFVAYAKLTLFSDEDESVDSGYQDDSARPSWSWIVSRILKTCVSYPSGVTTAILLSDLFQAWCEQRKYLTSKKKLEWMIPLKRRRRRTRLPNTVTIDSIYEKNFLSSNSCLEAVVFDSFLLPGTKIYMLSLGDLWSSSTIDLYLHRRYYKLVELDNGILRKGREILLTGCCFRPTKEGSGHHRLLPTEYLVILLDEDEDEDAMLLGAQFCTDSFSTISPDAVKDGSVFSFYARIEAIGSLEVQGGSLQKRQITLIDNDGIKMKFLLWGEQVLLANLFSVGSMLALDTPFIANAPDSGGMGEDICLEYGSATQLYIVPFVEHEEQIHLTSTQMRCHGSNSSCILGQSQNLKASQVTLPLNSQGSIDFSNYPFRAYVNDLTDKMTSVSLYGVVTNMTRDRDAAYAVFSITIEDTTGAVVVKLHFVGSWSLGRLGHGHTVYVTGLNCALNRKKRLEVSWFERDSGSAFVNLSCLPALLNSSCLYRLSYLSDMSRQMNATNICCVSLNLVELHHVRAVLSHSICCHPVIEIDDAVQCSLCLIRCDSELIRCFHLEVTVTDESSSVFAWATGQTACELLQISPDEFFELPEDEQAMYLYTLEKERFMVAIVNSSRTQDRNPKSCIKRNFPGWEITRCQKCRQRSITVSLFRSSASASSFGLCVGWSIRLCRQHLSGPSSSLRARHRLGPQTPHRGDAARR</sequence>
<keyword evidence="6" id="KW-1185">Reference proteome</keyword>
<gene>
    <name evidence="5" type="ORF">AXF42_Ash001691</name>
</gene>
<dbReference type="InterPro" id="IPR012340">
    <property type="entry name" value="NA-bd_OB-fold"/>
</dbReference>
<feature type="region of interest" description="Disordered" evidence="1">
    <location>
        <begin position="702"/>
        <end position="724"/>
    </location>
</feature>
<evidence type="ECO:0000259" key="3">
    <source>
        <dbReference type="Pfam" id="PF17245"/>
    </source>
</evidence>
<reference evidence="5 6" key="1">
    <citation type="journal article" date="2017" name="Nature">
        <title>The Apostasia genome and the evolution of orchids.</title>
        <authorList>
            <person name="Zhang G.Q."/>
            <person name="Liu K.W."/>
            <person name="Li Z."/>
            <person name="Lohaus R."/>
            <person name="Hsiao Y.Y."/>
            <person name="Niu S.C."/>
            <person name="Wang J.Y."/>
            <person name="Lin Y.C."/>
            <person name="Xu Q."/>
            <person name="Chen L.J."/>
            <person name="Yoshida K."/>
            <person name="Fujiwara S."/>
            <person name="Wang Z.W."/>
            <person name="Zhang Y.Q."/>
            <person name="Mitsuda N."/>
            <person name="Wang M."/>
            <person name="Liu G.H."/>
            <person name="Pecoraro L."/>
            <person name="Huang H.X."/>
            <person name="Xiao X.J."/>
            <person name="Lin M."/>
            <person name="Wu X.Y."/>
            <person name="Wu W.L."/>
            <person name="Chen Y.Y."/>
            <person name="Chang S.B."/>
            <person name="Sakamoto S."/>
            <person name="Ohme-Takagi M."/>
            <person name="Yagi M."/>
            <person name="Zeng S.J."/>
            <person name="Shen C.Y."/>
            <person name="Yeh C.M."/>
            <person name="Luo Y.B."/>
            <person name="Tsai W.C."/>
            <person name="Van de Peer Y."/>
            <person name="Liu Z.J."/>
        </authorList>
    </citation>
    <scope>NUCLEOTIDE SEQUENCE [LARGE SCALE GENOMIC DNA]</scope>
    <source>
        <strain evidence="6">cv. Shenzhen</strain>
        <tissue evidence="5">Stem</tissue>
    </source>
</reference>
<evidence type="ECO:0000313" key="6">
    <source>
        <dbReference type="Proteomes" id="UP000236161"/>
    </source>
</evidence>
<evidence type="ECO:0000259" key="2">
    <source>
        <dbReference type="Pfam" id="PF17244"/>
    </source>
</evidence>
<organism evidence="5 6">
    <name type="scientific">Apostasia shenzhenica</name>
    <dbReference type="NCBI Taxonomy" id="1088818"/>
    <lineage>
        <taxon>Eukaryota</taxon>
        <taxon>Viridiplantae</taxon>
        <taxon>Streptophyta</taxon>
        <taxon>Embryophyta</taxon>
        <taxon>Tracheophyta</taxon>
        <taxon>Spermatophyta</taxon>
        <taxon>Magnoliopsida</taxon>
        <taxon>Liliopsida</taxon>
        <taxon>Asparagales</taxon>
        <taxon>Orchidaceae</taxon>
        <taxon>Apostasioideae</taxon>
        <taxon>Apostasia</taxon>
    </lineage>
</organism>
<dbReference type="OrthoDB" id="10265890at2759"/>
<feature type="domain" description="Cell division control protein 24 OB" evidence="3">
    <location>
        <begin position="160"/>
        <end position="287"/>
    </location>
</feature>
<dbReference type="InterPro" id="IPR035203">
    <property type="entry name" value="Cdc24_OB3"/>
</dbReference>
<name>A0A2I0AAZ0_9ASPA</name>
<dbReference type="Pfam" id="PF17246">
    <property type="entry name" value="CDC24_OB1"/>
    <property type="match status" value="1"/>
</dbReference>
<protein>
    <recommendedName>
        <fullName evidence="7">Cell division control protein 24 OB domain-containing protein</fullName>
    </recommendedName>
</protein>
<dbReference type="PANTHER" id="PTHR36033">
    <property type="entry name" value="NUCLEIC ACID-BINDING PROTEINS SUPERFAMILY"/>
    <property type="match status" value="1"/>
</dbReference>
<dbReference type="STRING" id="1088818.A0A2I0AAZ0"/>
<evidence type="ECO:0000259" key="4">
    <source>
        <dbReference type="Pfam" id="PF17246"/>
    </source>
</evidence>
<feature type="domain" description="Cell division control protein 24 OB" evidence="4">
    <location>
        <begin position="28"/>
        <end position="154"/>
    </location>
</feature>
<dbReference type="Proteomes" id="UP000236161">
    <property type="component" value="Unassembled WGS sequence"/>
</dbReference>
<dbReference type="PANTHER" id="PTHR36033:SF1">
    <property type="entry name" value="NUCLEIC ACID-BINDING PROTEINS SUPERFAMILY"/>
    <property type="match status" value="1"/>
</dbReference>
<evidence type="ECO:0000313" key="5">
    <source>
        <dbReference type="EMBL" id="PKA52710.1"/>
    </source>
</evidence>
<dbReference type="Pfam" id="PF17245">
    <property type="entry name" value="CDC24_OB2"/>
    <property type="match status" value="1"/>
</dbReference>
<dbReference type="InterPro" id="IPR035200">
    <property type="entry name" value="Cdc24_OB2"/>
</dbReference>
<dbReference type="EMBL" id="KZ452001">
    <property type="protein sequence ID" value="PKA52710.1"/>
    <property type="molecule type" value="Genomic_DNA"/>
</dbReference>
<dbReference type="InterPro" id="IPR035201">
    <property type="entry name" value="Cdc24_OB1"/>
</dbReference>